<accession>H0ENP8</accession>
<evidence type="ECO:0000313" key="2">
    <source>
        <dbReference type="Proteomes" id="UP000005446"/>
    </source>
</evidence>
<reference evidence="1 2" key="1">
    <citation type="journal article" date="2012" name="Eukaryot. Cell">
        <title>Genome sequence of the fungus Glarea lozoyensis: the first genome sequence of a species from the Helotiaceae family.</title>
        <authorList>
            <person name="Youssar L."/>
            <person name="Gruening B.A."/>
            <person name="Erxleben A."/>
            <person name="Guenther S."/>
            <person name="Huettel W."/>
        </authorList>
    </citation>
    <scope>NUCLEOTIDE SEQUENCE [LARGE SCALE GENOMIC DNA]</scope>
    <source>
        <strain evidence="2">ATCC 74030 / MF5533</strain>
    </source>
</reference>
<dbReference type="Proteomes" id="UP000005446">
    <property type="component" value="Unassembled WGS sequence"/>
</dbReference>
<protein>
    <submittedName>
        <fullName evidence="1">Uncharacterized protein</fullName>
    </submittedName>
</protein>
<name>H0ENP8_GLAL7</name>
<dbReference type="HOGENOM" id="CLU_3160080_0_0_1"/>
<comment type="caution">
    <text evidence="1">The sequence shown here is derived from an EMBL/GenBank/DDBJ whole genome shotgun (WGS) entry which is preliminary data.</text>
</comment>
<gene>
    <name evidence="1" type="ORF">M7I_4260</name>
</gene>
<sequence length="48" mass="5310">MIEANAFNVFFELSETRLTQVLLSADSLSGISYKIQAPLLRAPITPQD</sequence>
<dbReference type="AlphaFoldDB" id="H0ENP8"/>
<keyword evidence="2" id="KW-1185">Reference proteome</keyword>
<dbReference type="EMBL" id="AGUE01000105">
    <property type="protein sequence ID" value="EHK99857.1"/>
    <property type="molecule type" value="Genomic_DNA"/>
</dbReference>
<organism evidence="1 2">
    <name type="scientific">Glarea lozoyensis (strain ATCC 74030 / MF5533)</name>
    <dbReference type="NCBI Taxonomy" id="1104152"/>
    <lineage>
        <taxon>Eukaryota</taxon>
        <taxon>Fungi</taxon>
        <taxon>Dikarya</taxon>
        <taxon>Ascomycota</taxon>
        <taxon>Pezizomycotina</taxon>
        <taxon>Leotiomycetes</taxon>
        <taxon>Helotiales</taxon>
        <taxon>Helotiaceae</taxon>
        <taxon>Glarea</taxon>
    </lineage>
</organism>
<evidence type="ECO:0000313" key="1">
    <source>
        <dbReference type="EMBL" id="EHK99857.1"/>
    </source>
</evidence>
<proteinExistence type="predicted"/>
<dbReference type="InParanoid" id="H0ENP8"/>